<dbReference type="Pfam" id="PF14905">
    <property type="entry name" value="OMP_b-brl_3"/>
    <property type="match status" value="1"/>
</dbReference>
<dbReference type="InterPro" id="IPR041700">
    <property type="entry name" value="OMP_b-brl_3"/>
</dbReference>
<dbReference type="SUPFAM" id="SSF56935">
    <property type="entry name" value="Porins"/>
    <property type="match status" value="1"/>
</dbReference>
<keyword evidence="3" id="KW-1185">Reference proteome</keyword>
<evidence type="ECO:0000313" key="3">
    <source>
        <dbReference type="Proteomes" id="UP000474777"/>
    </source>
</evidence>
<proteinExistence type="predicted"/>
<evidence type="ECO:0000313" key="2">
    <source>
        <dbReference type="EMBL" id="NEM99626.1"/>
    </source>
</evidence>
<keyword evidence="2" id="KW-0675">Receptor</keyword>
<feature type="domain" description="Outer membrane protein beta-barrel" evidence="1">
    <location>
        <begin position="470"/>
        <end position="810"/>
    </location>
</feature>
<evidence type="ECO:0000259" key="1">
    <source>
        <dbReference type="Pfam" id="PF14905"/>
    </source>
</evidence>
<reference evidence="2 3" key="1">
    <citation type="submission" date="2020-02" db="EMBL/GenBank/DDBJ databases">
        <authorList>
            <person name="Kim M.K."/>
        </authorList>
    </citation>
    <scope>NUCLEOTIDE SEQUENCE [LARGE SCALE GENOMIC DNA]</scope>
    <source>
        <strain evidence="2 3">BT327</strain>
    </source>
</reference>
<dbReference type="Proteomes" id="UP000474777">
    <property type="component" value="Unassembled WGS sequence"/>
</dbReference>
<dbReference type="EMBL" id="JAAGWD010000011">
    <property type="protein sequence ID" value="NEM99626.1"/>
    <property type="molecule type" value="Genomic_DNA"/>
</dbReference>
<dbReference type="InterPro" id="IPR008969">
    <property type="entry name" value="CarboxyPept-like_regulatory"/>
</dbReference>
<gene>
    <name evidence="2" type="ORF">GXP69_18150</name>
</gene>
<sequence>MKTKRTTTLLKVALSAIVLITYFTFPQVALAQSQKGELRGSLTDAETKEALPYATVAVYTAQDTVMVTFRMSDDKGNFKVPGLPLNQQLRAVITMVGLKVYRKEFTLTADKLTEDLGQIKMEQSSSMLGEIVVVAEIPPVLVKNDTLEFNASSFKTLPTALVEDLLKKLPGVAVDGGGNITVNGKTVHKILVDGKEFFGSDPKIASRNLPADVIEKVQVMNDPEVLRRDPDMPVGEIPQVINLTFKKGIKKGTFGKVYGGAGTDGRYEGGGILNAFRDTMQISVLGYSNNLNRPGFGMSDMRRIGGFDRSGMNSIMMMSNGGYAINGIGFGGMGEGIQQSSGGGANFNTVTKNGIKLNLQYFYGGIQDELNQIINTRQSLQNDTLNTLQRKDKSGNSNKHQLGGKLDWKLNSLTDLSFTPSLSFTNSFTNLGEFTDTHKGTTGPVNTGINDTRQEDEAASLSGNYALNRRFAKKGRIFNLNGTYDYAKVLQDKYSLARNSFFEPQPRTTEQDQYRDNNRYSLGIKNAVSFTEPIIKDLSAVFRLNSEYFNDENTISAFSRNPETNYYDLPEDDLSTQFDRKGWRNYITTGLKWKVGKVTVQPSVRFTALTIESDFRERAPIEQDYFYMFPSLNLQWKEISLSYNVDLREPDAVDLQPVVDNTNPLFIRYGNTELKPTVSHNVNLSLYKFDMQKGLNYNVFVYGGISNDAITRQRTVEANGVQVTRPVNTDGNWNLNGSARISKDFKYDSSRKISLGAGVFGGYNKTLLLLNGTESFSKRWNISPSVNAGLNLNDKFEFSQSLRFNIQTNNYEQGAFAAQNVITRTSDTGIVLRMPKKIVWEANFESWYSSNTVPGIQNNFGRLNAAVIFLFMKNDRAQLKLSVYDLLDQNISVSRIIRENMIEDYQTVTLTRYGMLTFTYNIRNFGGKVGSTSGNTLFRF</sequence>
<dbReference type="SUPFAM" id="SSF49464">
    <property type="entry name" value="Carboxypeptidase regulatory domain-like"/>
    <property type="match status" value="1"/>
</dbReference>
<comment type="caution">
    <text evidence="2">The sequence shown here is derived from an EMBL/GenBank/DDBJ whole genome shotgun (WGS) entry which is preliminary data.</text>
</comment>
<accession>A0A6B3LZ59</accession>
<protein>
    <submittedName>
        <fullName evidence="2">TonB-dependent receptor</fullName>
    </submittedName>
</protein>
<dbReference type="RefSeq" id="WP_163916918.1">
    <property type="nucleotide sequence ID" value="NZ_JAAGWD010000011.1"/>
</dbReference>
<organism evidence="2 3">
    <name type="scientific">Pontibacter burrus</name>
    <dbReference type="NCBI Taxonomy" id="2704466"/>
    <lineage>
        <taxon>Bacteria</taxon>
        <taxon>Pseudomonadati</taxon>
        <taxon>Bacteroidota</taxon>
        <taxon>Cytophagia</taxon>
        <taxon>Cytophagales</taxon>
        <taxon>Hymenobacteraceae</taxon>
        <taxon>Pontibacter</taxon>
    </lineage>
</organism>
<name>A0A6B3LZ59_9BACT</name>
<dbReference type="AlphaFoldDB" id="A0A6B3LZ59"/>